<evidence type="ECO:0000313" key="1">
    <source>
        <dbReference type="EMBL" id="BBZ11587.1"/>
    </source>
</evidence>
<dbReference type="EMBL" id="MVHM01000018">
    <property type="protein sequence ID" value="ORA33618.1"/>
    <property type="molecule type" value="Genomic_DNA"/>
</dbReference>
<accession>A0A7I7W3L9</accession>
<proteinExistence type="predicted"/>
<evidence type="ECO:0000313" key="2">
    <source>
        <dbReference type="EMBL" id="ORA33618.1"/>
    </source>
</evidence>
<dbReference type="AlphaFoldDB" id="A0A7I7W3L9"/>
<evidence type="ECO:0000313" key="3">
    <source>
        <dbReference type="Proteomes" id="UP000192441"/>
    </source>
</evidence>
<protein>
    <submittedName>
        <fullName evidence="2">Uncharacterized protein</fullName>
    </submittedName>
</protein>
<reference evidence="2 3" key="1">
    <citation type="submission" date="2016-12" db="EMBL/GenBank/DDBJ databases">
        <title>The new phylogeny of genus Mycobacterium.</title>
        <authorList>
            <person name="Tortoli E."/>
            <person name="Trovato A."/>
            <person name="Cirillo D.M."/>
        </authorList>
    </citation>
    <scope>NUCLEOTIDE SEQUENCE [LARGE SCALE GENOMIC DNA]</scope>
    <source>
        <strain evidence="2 3">DSM 44624</strain>
    </source>
</reference>
<reference evidence="1 4" key="2">
    <citation type="journal article" date="2019" name="Emerg. Microbes Infect.">
        <title>Comprehensive subspecies identification of 175 nontuberculous mycobacteria species based on 7547 genomic profiles.</title>
        <authorList>
            <person name="Matsumoto Y."/>
            <person name="Kinjo T."/>
            <person name="Motooka D."/>
            <person name="Nabeya D."/>
            <person name="Jung N."/>
            <person name="Uechi K."/>
            <person name="Horii T."/>
            <person name="Iida T."/>
            <person name="Fujita J."/>
            <person name="Nakamura S."/>
        </authorList>
    </citation>
    <scope>NUCLEOTIDE SEQUENCE [LARGE SCALE GENOMIC DNA]</scope>
    <source>
        <strain evidence="1 4">JCM 12687</strain>
    </source>
</reference>
<gene>
    <name evidence="2" type="ORF">BST20_22400</name>
    <name evidence="1" type="ORF">MBRA_17820</name>
</gene>
<keyword evidence="4" id="KW-1185">Reference proteome</keyword>
<evidence type="ECO:0000313" key="4">
    <source>
        <dbReference type="Proteomes" id="UP000467379"/>
    </source>
</evidence>
<name>A0A7I7W3L9_9MYCO</name>
<dbReference type="Proteomes" id="UP000467379">
    <property type="component" value="Chromosome"/>
</dbReference>
<organism evidence="2 3">
    <name type="scientific">Mycobacterium branderi</name>
    <dbReference type="NCBI Taxonomy" id="43348"/>
    <lineage>
        <taxon>Bacteria</taxon>
        <taxon>Bacillati</taxon>
        <taxon>Actinomycetota</taxon>
        <taxon>Actinomycetes</taxon>
        <taxon>Mycobacteriales</taxon>
        <taxon>Mycobacteriaceae</taxon>
        <taxon>Mycobacterium</taxon>
    </lineage>
</organism>
<dbReference type="RefSeq" id="WP_083133599.1">
    <property type="nucleotide sequence ID" value="NZ_AP022606.1"/>
</dbReference>
<reference evidence="1" key="3">
    <citation type="submission" date="2020-02" db="EMBL/GenBank/DDBJ databases">
        <authorList>
            <person name="Matsumoto Y."/>
            <person name="Motooka D."/>
            <person name="Nakamura S."/>
        </authorList>
    </citation>
    <scope>NUCLEOTIDE SEQUENCE</scope>
    <source>
        <strain evidence="1">JCM 12687</strain>
    </source>
</reference>
<dbReference type="EMBL" id="AP022606">
    <property type="protein sequence ID" value="BBZ11587.1"/>
    <property type="molecule type" value="Genomic_DNA"/>
</dbReference>
<dbReference type="Proteomes" id="UP000192441">
    <property type="component" value="Unassembled WGS sequence"/>
</dbReference>
<sequence>MPTAGINEKSAAAKALYNQVAKEVEELVSKNPDDQGYRLQELEKIARIYALVAEAPVIRSSQ</sequence>